<dbReference type="PROSITE" id="PS00079">
    <property type="entry name" value="MULTICOPPER_OXIDASE1"/>
    <property type="match status" value="1"/>
</dbReference>
<dbReference type="AlphaFoldDB" id="A0A0N7LS66"/>
<dbReference type="InterPro" id="IPR008972">
    <property type="entry name" value="Cupredoxin"/>
</dbReference>
<keyword evidence="6" id="KW-1185">Reference proteome</keyword>
<dbReference type="Pfam" id="PF07731">
    <property type="entry name" value="Cu-oxidase_2"/>
    <property type="match status" value="1"/>
</dbReference>
<evidence type="ECO:0000313" key="6">
    <source>
        <dbReference type="Proteomes" id="UP000054823"/>
    </source>
</evidence>
<sequence>MFQTPKMNRRNFLCGAGALALGGLAGVSQIRASAGTPLSFRTQKTAYAIGERPATEGLFSFAENAPPPVLRLKRNQVARIDVTNGLEDYTSIHWHGLRIANAMDGVPYLTQFPIASEETFSYEFTPPDAGTFWYHPHCNTMEQMAYGLTGILIVEEDEDPGFDADVPINLKDFRLDDDGSLLPYFTARGAARGGTLGTARTVNWQSAPEYEIPSGGLVRLRIVNTDLTRVYKVFLPNTEGHIIAWNGNPLREGIAWPTQEAPLWLAPGERVDIALRAPDVADEVVQAQTLIARQAQPLFSLRTTGVSKKRDLGELKPLVPVEVREPDLRTAETKDILFGWSPEGTGSNNGLCGDFGYTFWSINRNPWPGDAMKRSGPVVELKQGESYILKLTNKSPNLHPIHLHGLIFRPLRSNRRALPSNWTDTILLLKGEVIEVALFADNPGDWAFHCHVIEHQKSGLSGYISVV</sequence>
<accession>A0A0N7LS66</accession>
<dbReference type="Gene3D" id="2.60.40.420">
    <property type="entry name" value="Cupredoxins - blue copper proteins"/>
    <property type="match status" value="3"/>
</dbReference>
<dbReference type="EC" id="1.-.-.-" evidence="5"/>
<dbReference type="STRING" id="321267.SHM7688_02211"/>
<dbReference type="RefSeq" id="WP_223229202.1">
    <property type="nucleotide sequence ID" value="NZ_CYPW01000024.1"/>
</dbReference>
<proteinExistence type="predicted"/>
<dbReference type="PANTHER" id="PTHR11709:SF2">
    <property type="entry name" value="MULTICOPPER OXIDASE LPR1"/>
    <property type="match status" value="1"/>
</dbReference>
<dbReference type="InterPro" id="IPR006311">
    <property type="entry name" value="TAT_signal"/>
</dbReference>
<protein>
    <submittedName>
        <fullName evidence="5">Multicopper oxidase mco</fullName>
        <ecNumber evidence="5">1.-.-.-</ecNumber>
    </submittedName>
</protein>
<dbReference type="CDD" id="cd13906">
    <property type="entry name" value="CuRO_3_CumA_like"/>
    <property type="match status" value="1"/>
</dbReference>
<dbReference type="GO" id="GO:0030288">
    <property type="term" value="C:outer membrane-bounded periplasmic space"/>
    <property type="evidence" value="ECO:0007669"/>
    <property type="project" value="TreeGrafter"/>
</dbReference>
<dbReference type="InterPro" id="IPR033138">
    <property type="entry name" value="Cu_oxidase_CS"/>
</dbReference>
<dbReference type="PROSITE" id="PS00080">
    <property type="entry name" value="MULTICOPPER_OXIDASE2"/>
    <property type="match status" value="1"/>
</dbReference>
<organism evidence="5 6">
    <name type="scientific">Shimia marina</name>
    <dbReference type="NCBI Taxonomy" id="321267"/>
    <lineage>
        <taxon>Bacteria</taxon>
        <taxon>Pseudomonadati</taxon>
        <taxon>Pseudomonadota</taxon>
        <taxon>Alphaproteobacteria</taxon>
        <taxon>Rhodobacterales</taxon>
        <taxon>Roseobacteraceae</taxon>
    </lineage>
</organism>
<evidence type="ECO:0000256" key="2">
    <source>
        <dbReference type="ARBA" id="ARBA00023002"/>
    </source>
</evidence>
<dbReference type="InterPro" id="IPR045087">
    <property type="entry name" value="Cu-oxidase_fam"/>
</dbReference>
<evidence type="ECO:0000259" key="3">
    <source>
        <dbReference type="Pfam" id="PF07731"/>
    </source>
</evidence>
<reference evidence="5 6" key="1">
    <citation type="submission" date="2015-09" db="EMBL/GenBank/DDBJ databases">
        <authorList>
            <consortium name="Swine Surveillance"/>
        </authorList>
    </citation>
    <scope>NUCLEOTIDE SEQUENCE [LARGE SCALE GENOMIC DNA]</scope>
    <source>
        <strain evidence="5 6">CECT 7688</strain>
    </source>
</reference>
<dbReference type="InterPro" id="IPR002355">
    <property type="entry name" value="Cu_oxidase_Cu_BS"/>
</dbReference>
<evidence type="ECO:0000259" key="4">
    <source>
        <dbReference type="Pfam" id="PF07732"/>
    </source>
</evidence>
<dbReference type="PROSITE" id="PS51318">
    <property type="entry name" value="TAT"/>
    <property type="match status" value="1"/>
</dbReference>
<dbReference type="Pfam" id="PF07732">
    <property type="entry name" value="Cu-oxidase_3"/>
    <property type="match status" value="1"/>
</dbReference>
<gene>
    <name evidence="5" type="primary">mco_3</name>
    <name evidence="5" type="ORF">SHM7688_02211</name>
</gene>
<dbReference type="InterPro" id="IPR011706">
    <property type="entry name" value="Cu-oxidase_C"/>
</dbReference>
<dbReference type="Proteomes" id="UP000054823">
    <property type="component" value="Unassembled WGS sequence"/>
</dbReference>
<evidence type="ECO:0000313" key="5">
    <source>
        <dbReference type="EMBL" id="CUH52764.1"/>
    </source>
</evidence>
<dbReference type="CDD" id="cd13861">
    <property type="entry name" value="CuRO_1_CumA_like"/>
    <property type="match status" value="1"/>
</dbReference>
<dbReference type="EMBL" id="CYPW01000024">
    <property type="protein sequence ID" value="CUH52764.1"/>
    <property type="molecule type" value="Genomic_DNA"/>
</dbReference>
<keyword evidence="2 5" id="KW-0560">Oxidoreductase</keyword>
<feature type="domain" description="Plastocyanin-like" evidence="4">
    <location>
        <begin position="59"/>
        <end position="158"/>
    </location>
</feature>
<keyword evidence="1" id="KW-0479">Metal-binding</keyword>
<evidence type="ECO:0000256" key="1">
    <source>
        <dbReference type="ARBA" id="ARBA00022723"/>
    </source>
</evidence>
<dbReference type="GO" id="GO:0016491">
    <property type="term" value="F:oxidoreductase activity"/>
    <property type="evidence" value="ECO:0007669"/>
    <property type="project" value="UniProtKB-KW"/>
</dbReference>
<dbReference type="PANTHER" id="PTHR11709">
    <property type="entry name" value="MULTI-COPPER OXIDASE"/>
    <property type="match status" value="1"/>
</dbReference>
<name>A0A0N7LS66_9RHOB</name>
<dbReference type="InterPro" id="IPR011707">
    <property type="entry name" value="Cu-oxidase-like_N"/>
</dbReference>
<dbReference type="SUPFAM" id="SSF49503">
    <property type="entry name" value="Cupredoxins"/>
    <property type="match status" value="3"/>
</dbReference>
<dbReference type="GO" id="GO:0005507">
    <property type="term" value="F:copper ion binding"/>
    <property type="evidence" value="ECO:0007669"/>
    <property type="project" value="InterPro"/>
</dbReference>
<feature type="domain" description="Plastocyanin-like" evidence="3">
    <location>
        <begin position="363"/>
        <end position="463"/>
    </location>
</feature>